<dbReference type="Proteomes" id="UP000620670">
    <property type="component" value="Unassembled WGS sequence"/>
</dbReference>
<comment type="caution">
    <text evidence="1">The sequence shown here is derived from an EMBL/GenBank/DDBJ whole genome shotgun (WGS) entry which is preliminary data.</text>
</comment>
<gene>
    <name evidence="1" type="ORF">JAO75_08365</name>
</gene>
<dbReference type="EMBL" id="JAELXT010000006">
    <property type="protein sequence ID" value="MBJ6125424.1"/>
    <property type="molecule type" value="Genomic_DNA"/>
</dbReference>
<evidence type="ECO:0000313" key="1">
    <source>
        <dbReference type="EMBL" id="MBJ6125424.1"/>
    </source>
</evidence>
<proteinExistence type="predicted"/>
<dbReference type="RefSeq" id="WP_199048266.1">
    <property type="nucleotide sequence ID" value="NZ_JAELXT010000006.1"/>
</dbReference>
<protein>
    <submittedName>
        <fullName evidence="1">Uncharacterized protein</fullName>
    </submittedName>
</protein>
<keyword evidence="2" id="KW-1185">Reference proteome</keyword>
<name>A0ABS0XZD9_9HYPH</name>
<organism evidence="1 2">
    <name type="scientific">Microvirga splendida</name>
    <dbReference type="NCBI Taxonomy" id="2795727"/>
    <lineage>
        <taxon>Bacteria</taxon>
        <taxon>Pseudomonadati</taxon>
        <taxon>Pseudomonadota</taxon>
        <taxon>Alphaproteobacteria</taxon>
        <taxon>Hyphomicrobiales</taxon>
        <taxon>Methylobacteriaceae</taxon>
        <taxon>Microvirga</taxon>
    </lineage>
</organism>
<accession>A0ABS0XZD9</accession>
<reference evidence="2" key="1">
    <citation type="submission" date="2020-12" db="EMBL/GenBank/DDBJ databases">
        <title>Hymenobacter sp.</title>
        <authorList>
            <person name="Kim M.K."/>
        </authorList>
    </citation>
    <scope>NUCLEOTIDE SEQUENCE [LARGE SCALE GENOMIC DNA]</scope>
    <source>
        <strain evidence="2">BT325</strain>
    </source>
</reference>
<sequence>MIKASKSGVLDFYHLDQEIARLEALLDDLHQLRRGRHPSAEELAAAPSIDQWSLTTRFVPCLVGLIQGHPSIPQLKLSVTSDLEVINTARGYARTRSRLYALGLRRGETAPEDVQ</sequence>
<evidence type="ECO:0000313" key="2">
    <source>
        <dbReference type="Proteomes" id="UP000620670"/>
    </source>
</evidence>